<dbReference type="Proteomes" id="UP000318943">
    <property type="component" value="Unassembled WGS sequence"/>
</dbReference>
<feature type="compositionally biased region" description="Low complexity" evidence="10">
    <location>
        <begin position="301"/>
        <end position="322"/>
    </location>
</feature>
<evidence type="ECO:0000313" key="14">
    <source>
        <dbReference type="Proteomes" id="UP000318943"/>
    </source>
</evidence>
<feature type="domain" description="Core-binding (CB)" evidence="12">
    <location>
        <begin position="380"/>
        <end position="501"/>
    </location>
</feature>
<dbReference type="InterPro" id="IPR010998">
    <property type="entry name" value="Integrase_recombinase_N"/>
</dbReference>
<protein>
    <submittedName>
        <fullName evidence="13">Integrase</fullName>
    </submittedName>
</protein>
<evidence type="ECO:0000256" key="1">
    <source>
        <dbReference type="ARBA" id="ARBA00004496"/>
    </source>
</evidence>
<organism evidence="13 14">
    <name type="scientific">Cupriavidus campinensis</name>
    <dbReference type="NCBI Taxonomy" id="151783"/>
    <lineage>
        <taxon>Bacteria</taxon>
        <taxon>Pseudomonadati</taxon>
        <taxon>Pseudomonadota</taxon>
        <taxon>Betaproteobacteria</taxon>
        <taxon>Burkholderiales</taxon>
        <taxon>Burkholderiaceae</taxon>
        <taxon>Cupriavidus</taxon>
    </lineage>
</organism>
<dbReference type="Pfam" id="PF00589">
    <property type="entry name" value="Phage_integrase"/>
    <property type="match status" value="1"/>
</dbReference>
<dbReference type="InterPro" id="IPR013762">
    <property type="entry name" value="Integrase-like_cat_sf"/>
</dbReference>
<evidence type="ECO:0000256" key="2">
    <source>
        <dbReference type="ARBA" id="ARBA00022490"/>
    </source>
</evidence>
<dbReference type="InterPro" id="IPR022169">
    <property type="entry name" value="DUF3701"/>
</dbReference>
<evidence type="ECO:0000256" key="5">
    <source>
        <dbReference type="ARBA" id="ARBA00022908"/>
    </source>
</evidence>
<dbReference type="Pfam" id="PF12482">
    <property type="entry name" value="DUF3701"/>
    <property type="match status" value="1"/>
</dbReference>
<dbReference type="InterPro" id="IPR044068">
    <property type="entry name" value="CB"/>
</dbReference>
<dbReference type="PANTHER" id="PTHR30349:SF77">
    <property type="entry name" value="TYROSINE RECOMBINASE XERC"/>
    <property type="match status" value="1"/>
</dbReference>
<dbReference type="InterPro" id="IPR011010">
    <property type="entry name" value="DNA_brk_join_enz"/>
</dbReference>
<dbReference type="EMBL" id="VCIZ01000007">
    <property type="protein sequence ID" value="TSP12061.1"/>
    <property type="molecule type" value="Genomic_DNA"/>
</dbReference>
<evidence type="ECO:0000256" key="9">
    <source>
        <dbReference type="PROSITE-ProRule" id="PRU01248"/>
    </source>
</evidence>
<evidence type="ECO:0000256" key="3">
    <source>
        <dbReference type="ARBA" id="ARBA00022618"/>
    </source>
</evidence>
<feature type="domain" description="Tyr recombinase" evidence="11">
    <location>
        <begin position="525"/>
        <end position="740"/>
    </location>
</feature>
<keyword evidence="7" id="KW-0233">DNA recombination</keyword>
<comment type="subcellular location">
    <subcellularLocation>
        <location evidence="1">Cytoplasm</location>
    </subcellularLocation>
</comment>
<dbReference type="PROSITE" id="PS51900">
    <property type="entry name" value="CB"/>
    <property type="match status" value="1"/>
</dbReference>
<dbReference type="PROSITE" id="PS51898">
    <property type="entry name" value="TYR_RECOMBINASE"/>
    <property type="match status" value="1"/>
</dbReference>
<proteinExistence type="predicted"/>
<evidence type="ECO:0000259" key="11">
    <source>
        <dbReference type="PROSITE" id="PS51898"/>
    </source>
</evidence>
<gene>
    <name evidence="13" type="ORF">FGG12_13650</name>
</gene>
<dbReference type="InterPro" id="IPR002104">
    <property type="entry name" value="Integrase_catalytic"/>
</dbReference>
<comment type="caution">
    <text evidence="13">The sequence shown here is derived from an EMBL/GenBank/DDBJ whole genome shotgun (WGS) entry which is preliminary data.</text>
</comment>
<evidence type="ECO:0000256" key="6">
    <source>
        <dbReference type="ARBA" id="ARBA00023125"/>
    </source>
</evidence>
<keyword evidence="8" id="KW-0131">Cell cycle</keyword>
<keyword evidence="2" id="KW-0963">Cytoplasm</keyword>
<keyword evidence="3" id="KW-0132">Cell division</keyword>
<feature type="region of interest" description="Disordered" evidence="10">
    <location>
        <begin position="1"/>
        <end position="50"/>
    </location>
</feature>
<feature type="region of interest" description="Disordered" evidence="10">
    <location>
        <begin position="300"/>
        <end position="344"/>
    </location>
</feature>
<evidence type="ECO:0000256" key="7">
    <source>
        <dbReference type="ARBA" id="ARBA00023172"/>
    </source>
</evidence>
<accession>A0ABY3EMA3</accession>
<name>A0ABY3EMA3_9BURK</name>
<dbReference type="SUPFAM" id="SSF56349">
    <property type="entry name" value="DNA breaking-rejoining enzymes"/>
    <property type="match status" value="1"/>
</dbReference>
<dbReference type="Gene3D" id="1.10.150.130">
    <property type="match status" value="1"/>
</dbReference>
<evidence type="ECO:0000256" key="10">
    <source>
        <dbReference type="SAM" id="MobiDB-lite"/>
    </source>
</evidence>
<evidence type="ECO:0000259" key="12">
    <source>
        <dbReference type="PROSITE" id="PS51900"/>
    </source>
</evidence>
<dbReference type="InterPro" id="IPR050090">
    <property type="entry name" value="Tyrosine_recombinase_XerCD"/>
</dbReference>
<sequence length="749" mass="79247">MASQRPDTVCVPMRGGRMPPVPVDPAAEARPDPAPSDAVGTAVPPALRRDAPKPSALLDRLLHRLPVVTRRRLHRGHFAYLRAVLQGVAPRIAAPLYVPEAADPDAASAADATAAAGAGAGAAAARDEADLQPVHRLTGWIRAELCAAAARGGNFARATLLRLDLAPGATALPTLAAFAAAQGLEEFSEGEQLAAYQMAFGTALDQQRRRTALLRRQLLAIHQLEATMAAPVGLDDGVQAWFTDAIAARLTAHGLRTLAELHARVAADPRWWRAVAGIGAGKARAIRQFLSAHTATLGGLPEAAPGRAPASAPAGRQAPPAADSGTASGVTGRPDGTATAFELPAPSPLMPMTRLVLPAELDGRTGRFRAPRELCLIDAPDDRAAIASWLAVRAPSLQPSSPEASSPGAPARRSHTYEAYRKEAERLLLWCVIERRRALSSLTPEDGAAYLAFLQAPPPAWCGPRNVPRWAVGWRPLEGALSARSVGYAASVLGNLFAFLVTQNYLVGNPFRAVRVPVRIPRGPDPGRGLSHELWAHVAAALDRLPAGLASQRLQVALHLLYGGGLRLAELVAARTDDLEHVTLRQADGTPVTGWLLRTVGKGQKVRLVPVPDAWIDRLGRYLVARGLPGDPRLAAQVPILGVVRGVVAADIGVTGSALHGQLKRFFAGVAQRLDASEPALAARLRQASAHWLRHTCINHSLDGGLPVELVQQNVGHASLDTTTAYVRTEDARRLAAMHKLWQSPPASA</sequence>
<reference evidence="13 14" key="1">
    <citation type="submission" date="2019-05" db="EMBL/GenBank/DDBJ databases">
        <title>Whole genome sequence analysis of Cupriavidus campinensis S14E4C strain.</title>
        <authorList>
            <person name="Abbaszade G."/>
            <person name="Szabo A."/>
            <person name="Toumi M."/>
            <person name="Toth E."/>
        </authorList>
    </citation>
    <scope>NUCLEOTIDE SEQUENCE [LARGE SCALE GENOMIC DNA]</scope>
    <source>
        <strain evidence="13 14">S14E4C</strain>
    </source>
</reference>
<evidence type="ECO:0000256" key="4">
    <source>
        <dbReference type="ARBA" id="ARBA00022829"/>
    </source>
</evidence>
<evidence type="ECO:0000313" key="13">
    <source>
        <dbReference type="EMBL" id="TSP12061.1"/>
    </source>
</evidence>
<evidence type="ECO:0000256" key="8">
    <source>
        <dbReference type="ARBA" id="ARBA00023306"/>
    </source>
</evidence>
<dbReference type="CDD" id="cd00397">
    <property type="entry name" value="DNA_BRE_C"/>
    <property type="match status" value="1"/>
</dbReference>
<keyword evidence="14" id="KW-1185">Reference proteome</keyword>
<keyword evidence="5" id="KW-0229">DNA integration</keyword>
<dbReference type="Gene3D" id="1.10.443.10">
    <property type="entry name" value="Intergrase catalytic core"/>
    <property type="match status" value="1"/>
</dbReference>
<keyword evidence="6 9" id="KW-0238">DNA-binding</keyword>
<dbReference type="PANTHER" id="PTHR30349">
    <property type="entry name" value="PHAGE INTEGRASE-RELATED"/>
    <property type="match status" value="1"/>
</dbReference>
<keyword evidence="4" id="KW-0159">Chromosome partition</keyword>